<organism evidence="1 2">
    <name type="scientific">Pseudoalteromonas piscicida</name>
    <dbReference type="NCBI Taxonomy" id="43662"/>
    <lineage>
        <taxon>Bacteria</taxon>
        <taxon>Pseudomonadati</taxon>
        <taxon>Pseudomonadota</taxon>
        <taxon>Gammaproteobacteria</taxon>
        <taxon>Alteromonadales</taxon>
        <taxon>Pseudoalteromonadaceae</taxon>
        <taxon>Pseudoalteromonas</taxon>
    </lineage>
</organism>
<sequence>MVRASLTRDVLIGLRGFLYLKFLYPKQKTRRIAATGFGIHGFLRELNCKPSTDKPPPTMLRCADTVVGASLPRDVLIGLRGFFNRT</sequence>
<name>A0AAD0W6H0_PSEO7</name>
<protein>
    <submittedName>
        <fullName evidence="1">Uncharacterized protein</fullName>
    </submittedName>
</protein>
<gene>
    <name evidence="1" type="ORF">D0511_22210</name>
</gene>
<proteinExistence type="predicted"/>
<dbReference type="EMBL" id="CP031762">
    <property type="protein sequence ID" value="AXR04596.1"/>
    <property type="molecule type" value="Genomic_DNA"/>
</dbReference>
<accession>A0AAD0W6H0</accession>
<dbReference type="KEGG" id="ppis:B1L02_19115"/>
<reference evidence="1 2" key="1">
    <citation type="submission" date="2018-08" db="EMBL/GenBank/DDBJ databases">
        <title>Whole Genome Sequences of Two Pseudoalteromonas piscicida Strains, DE1-A and DE2-A, which Exhibit Strong Antibacterial Activity against Vibrio vulnificus.</title>
        <authorList>
            <person name="Richards G.P."/>
            <person name="Needleman D.S."/>
            <person name="Watson M.A."/>
            <person name="Polson S.W."/>
        </authorList>
    </citation>
    <scope>NUCLEOTIDE SEQUENCE [LARGE SCALE GENOMIC DNA]</scope>
    <source>
        <strain evidence="1 2">DE2-A</strain>
    </source>
</reference>
<dbReference type="AlphaFoldDB" id="A0AAD0W6H0"/>
<evidence type="ECO:0000313" key="1">
    <source>
        <dbReference type="EMBL" id="AXR04596.1"/>
    </source>
</evidence>
<dbReference type="Proteomes" id="UP000258102">
    <property type="component" value="Chromosome 2"/>
</dbReference>
<evidence type="ECO:0000313" key="2">
    <source>
        <dbReference type="Proteomes" id="UP000258102"/>
    </source>
</evidence>